<keyword evidence="1" id="KW-0472">Membrane</keyword>
<protein>
    <submittedName>
        <fullName evidence="2">Uncharacterized protein</fullName>
    </submittedName>
</protein>
<dbReference type="EMBL" id="JBFOLK010000007">
    <property type="protein sequence ID" value="KAL2497511.1"/>
    <property type="molecule type" value="Genomic_DNA"/>
</dbReference>
<evidence type="ECO:0000313" key="2">
    <source>
        <dbReference type="EMBL" id="KAL2497511.1"/>
    </source>
</evidence>
<organism evidence="2 3">
    <name type="scientific">Abeliophyllum distichum</name>
    <dbReference type="NCBI Taxonomy" id="126358"/>
    <lineage>
        <taxon>Eukaryota</taxon>
        <taxon>Viridiplantae</taxon>
        <taxon>Streptophyta</taxon>
        <taxon>Embryophyta</taxon>
        <taxon>Tracheophyta</taxon>
        <taxon>Spermatophyta</taxon>
        <taxon>Magnoliopsida</taxon>
        <taxon>eudicotyledons</taxon>
        <taxon>Gunneridae</taxon>
        <taxon>Pentapetalae</taxon>
        <taxon>asterids</taxon>
        <taxon>lamiids</taxon>
        <taxon>Lamiales</taxon>
        <taxon>Oleaceae</taxon>
        <taxon>Forsythieae</taxon>
        <taxon>Abeliophyllum</taxon>
    </lineage>
</organism>
<keyword evidence="1" id="KW-0812">Transmembrane</keyword>
<keyword evidence="3" id="KW-1185">Reference proteome</keyword>
<evidence type="ECO:0000256" key="1">
    <source>
        <dbReference type="SAM" id="Phobius"/>
    </source>
</evidence>
<feature type="transmembrane region" description="Helical" evidence="1">
    <location>
        <begin position="31"/>
        <end position="50"/>
    </location>
</feature>
<sequence>MGMTTSDIYKSLIFNVALLNWTMKSFNSSSFSLVNCIMPMVVFLACLPLVKYAAKLLETSSNVRINFGRKVATQSLASCLSVGRKVLHIIASGMAHNLIKSTKALR</sequence>
<comment type="caution">
    <text evidence="2">The sequence shown here is derived from an EMBL/GenBank/DDBJ whole genome shotgun (WGS) entry which is preliminary data.</text>
</comment>
<accession>A0ABD1S9S2</accession>
<gene>
    <name evidence="2" type="ORF">Adt_23061</name>
</gene>
<evidence type="ECO:0000313" key="3">
    <source>
        <dbReference type="Proteomes" id="UP001604336"/>
    </source>
</evidence>
<proteinExistence type="predicted"/>
<reference evidence="3" key="1">
    <citation type="submission" date="2024-07" db="EMBL/GenBank/DDBJ databases">
        <title>Two chromosome-level genome assemblies of Korean endemic species Abeliophyllum distichum and Forsythia ovata (Oleaceae).</title>
        <authorList>
            <person name="Jang H."/>
        </authorList>
    </citation>
    <scope>NUCLEOTIDE SEQUENCE [LARGE SCALE GENOMIC DNA]</scope>
</reference>
<name>A0ABD1S9S2_9LAMI</name>
<dbReference type="Proteomes" id="UP001604336">
    <property type="component" value="Unassembled WGS sequence"/>
</dbReference>
<dbReference type="AlphaFoldDB" id="A0ABD1S9S2"/>
<keyword evidence="1" id="KW-1133">Transmembrane helix</keyword>